<dbReference type="PANTHER" id="PTHR30346:SF28">
    <property type="entry name" value="HTH-TYPE TRANSCRIPTIONAL REGULATOR CYNR"/>
    <property type="match status" value="1"/>
</dbReference>
<feature type="domain" description="HTH lysR-type" evidence="5">
    <location>
        <begin position="41"/>
        <end position="98"/>
    </location>
</feature>
<keyword evidence="2" id="KW-0805">Transcription regulation</keyword>
<dbReference type="AlphaFoldDB" id="A0A2S9QMQ2"/>
<comment type="caution">
    <text evidence="6">The sequence shown here is derived from an EMBL/GenBank/DDBJ whole genome shotgun (WGS) entry which is preliminary data.</text>
</comment>
<gene>
    <name evidence="6" type="ORF">B4915_08170</name>
</gene>
<dbReference type="SUPFAM" id="SSF46785">
    <property type="entry name" value="Winged helix' DNA-binding domain"/>
    <property type="match status" value="1"/>
</dbReference>
<accession>A0A2S9QMQ2</accession>
<dbReference type="InterPro" id="IPR036390">
    <property type="entry name" value="WH_DNA-bd_sf"/>
</dbReference>
<dbReference type="InterPro" id="IPR005119">
    <property type="entry name" value="LysR_subst-bd"/>
</dbReference>
<dbReference type="GO" id="GO:0032993">
    <property type="term" value="C:protein-DNA complex"/>
    <property type="evidence" value="ECO:0007669"/>
    <property type="project" value="TreeGrafter"/>
</dbReference>
<dbReference type="InterPro" id="IPR036388">
    <property type="entry name" value="WH-like_DNA-bd_sf"/>
</dbReference>
<keyword evidence="4" id="KW-0804">Transcription</keyword>
<dbReference type="EMBL" id="MWZD01000017">
    <property type="protein sequence ID" value="PRI10858.1"/>
    <property type="molecule type" value="Genomic_DNA"/>
</dbReference>
<dbReference type="Pfam" id="PF00126">
    <property type="entry name" value="HTH_1"/>
    <property type="match status" value="1"/>
</dbReference>
<reference evidence="6 7" key="1">
    <citation type="journal article" date="2017" name="New Microbes New Infect">
        <title>Genome sequence of 'Leucobacter massiliensis' sp. nov. isolated from human pharynx after travel to the 2014 Hajj.</title>
        <authorList>
            <person name="Leangapichart T."/>
            <person name="Gautret P."/>
            <person name="Nguyen T.T."/>
            <person name="Armstrong N."/>
            <person name="Rolain J.M."/>
        </authorList>
    </citation>
    <scope>NUCLEOTIDE SEQUENCE [LARGE SCALE GENOMIC DNA]</scope>
    <source>
        <strain evidence="6 7">122RC15</strain>
    </source>
</reference>
<evidence type="ECO:0000256" key="3">
    <source>
        <dbReference type="ARBA" id="ARBA00023125"/>
    </source>
</evidence>
<dbReference type="OrthoDB" id="3673085at2"/>
<name>A0A2S9QMQ2_9MICO</name>
<keyword evidence="7" id="KW-1185">Reference proteome</keyword>
<proteinExistence type="inferred from homology"/>
<protein>
    <submittedName>
        <fullName evidence="6">LysR family transcriptional regulator</fullName>
    </submittedName>
</protein>
<dbReference type="Proteomes" id="UP000238650">
    <property type="component" value="Unassembled WGS sequence"/>
</dbReference>
<evidence type="ECO:0000313" key="6">
    <source>
        <dbReference type="EMBL" id="PRI10858.1"/>
    </source>
</evidence>
<evidence type="ECO:0000256" key="1">
    <source>
        <dbReference type="ARBA" id="ARBA00009437"/>
    </source>
</evidence>
<evidence type="ECO:0000256" key="2">
    <source>
        <dbReference type="ARBA" id="ARBA00023015"/>
    </source>
</evidence>
<dbReference type="GO" id="GO:0003700">
    <property type="term" value="F:DNA-binding transcription factor activity"/>
    <property type="evidence" value="ECO:0007669"/>
    <property type="project" value="InterPro"/>
</dbReference>
<evidence type="ECO:0000313" key="7">
    <source>
        <dbReference type="Proteomes" id="UP000238650"/>
    </source>
</evidence>
<organism evidence="6 7">
    <name type="scientific">Leucobacter massiliensis</name>
    <dbReference type="NCBI Taxonomy" id="1686285"/>
    <lineage>
        <taxon>Bacteria</taxon>
        <taxon>Bacillati</taxon>
        <taxon>Actinomycetota</taxon>
        <taxon>Actinomycetes</taxon>
        <taxon>Micrococcales</taxon>
        <taxon>Microbacteriaceae</taxon>
        <taxon>Leucobacter</taxon>
    </lineage>
</organism>
<dbReference type="Gene3D" id="3.40.190.10">
    <property type="entry name" value="Periplasmic binding protein-like II"/>
    <property type="match status" value="2"/>
</dbReference>
<sequence>MIPCRRPRVNPAIDSQAPYTVLNQRPRIPWCAPEESGYLVIDLRQLQALSAVAAEGSVARAATRLGWSQPTVDYHLRNLDRLVGADLTVRSTRGSRLTTAGTLMLERGEEILGLAERALTDVRDLSQLGRVRLRFGTFPTAASRLLPGIASRVAELGIELDATLEELAPLVTRVNQHTLDAALVYAAGGYRLPFRSEVHTTHLFSEPMLVALPESHPLARLSSLDEADLLSLAHESWVMGSTPGDTLDDLVREVFQAAGHQLQVAIRTDDYSVVLGLVAAGMAVALVPSLASNHPPEGVALRPLTGSRFTRELLLAAPAGPGGPSAAVRQLAEAVRRSISALD</sequence>
<keyword evidence="3" id="KW-0238">DNA-binding</keyword>
<dbReference type="InterPro" id="IPR000847">
    <property type="entry name" value="LysR_HTH_N"/>
</dbReference>
<dbReference type="PANTHER" id="PTHR30346">
    <property type="entry name" value="TRANSCRIPTIONAL DUAL REGULATOR HCAR-RELATED"/>
    <property type="match status" value="1"/>
</dbReference>
<dbReference type="GO" id="GO:0003677">
    <property type="term" value="F:DNA binding"/>
    <property type="evidence" value="ECO:0007669"/>
    <property type="project" value="UniProtKB-KW"/>
</dbReference>
<evidence type="ECO:0000256" key="4">
    <source>
        <dbReference type="ARBA" id="ARBA00023163"/>
    </source>
</evidence>
<dbReference type="PROSITE" id="PS50931">
    <property type="entry name" value="HTH_LYSR"/>
    <property type="match status" value="1"/>
</dbReference>
<dbReference type="SUPFAM" id="SSF53850">
    <property type="entry name" value="Periplasmic binding protein-like II"/>
    <property type="match status" value="1"/>
</dbReference>
<dbReference type="Pfam" id="PF03466">
    <property type="entry name" value="LysR_substrate"/>
    <property type="match status" value="1"/>
</dbReference>
<dbReference type="Gene3D" id="1.10.10.10">
    <property type="entry name" value="Winged helix-like DNA-binding domain superfamily/Winged helix DNA-binding domain"/>
    <property type="match status" value="1"/>
</dbReference>
<comment type="similarity">
    <text evidence="1">Belongs to the LysR transcriptional regulatory family.</text>
</comment>
<evidence type="ECO:0000259" key="5">
    <source>
        <dbReference type="PROSITE" id="PS50931"/>
    </source>
</evidence>